<dbReference type="InterPro" id="IPR037053">
    <property type="entry name" value="Phage_tail_collar_dom_sf"/>
</dbReference>
<evidence type="ECO:0000313" key="3">
    <source>
        <dbReference type="Proteomes" id="UP001629214"/>
    </source>
</evidence>
<comment type="caution">
    <text evidence="2">The sequence shown here is derived from an EMBL/GenBank/DDBJ whole genome shotgun (WGS) entry which is preliminary data.</text>
</comment>
<dbReference type="RefSeq" id="WP_408164931.1">
    <property type="nucleotide sequence ID" value="NZ_JAQQFR010000001.1"/>
</dbReference>
<proteinExistence type="predicted"/>
<dbReference type="Pfam" id="PF07484">
    <property type="entry name" value="Collar"/>
    <property type="match status" value="1"/>
</dbReference>
<dbReference type="Gene3D" id="3.90.1340.10">
    <property type="entry name" value="Phage tail collar domain"/>
    <property type="match status" value="1"/>
</dbReference>
<dbReference type="SUPFAM" id="SSF88874">
    <property type="entry name" value="Receptor-binding domain of short tail fibre protein gp12"/>
    <property type="match status" value="1"/>
</dbReference>
<gene>
    <name evidence="2" type="ORF">PQR63_01265</name>
</gene>
<feature type="domain" description="Phage tail collar" evidence="1">
    <location>
        <begin position="32"/>
        <end position="88"/>
    </location>
</feature>
<reference evidence="2 3" key="1">
    <citation type="journal article" date="2024" name="Chem. Sci.">
        <title>Discovery of megapolipeptins by genome mining of a Burkholderiales bacteria collection.</title>
        <authorList>
            <person name="Paulo B.S."/>
            <person name="Recchia M.J.J."/>
            <person name="Lee S."/>
            <person name="Fergusson C.H."/>
            <person name="Romanowski S.B."/>
            <person name="Hernandez A."/>
            <person name="Krull N."/>
            <person name="Liu D.Y."/>
            <person name="Cavanagh H."/>
            <person name="Bos A."/>
            <person name="Gray C.A."/>
            <person name="Murphy B.T."/>
            <person name="Linington R.G."/>
            <person name="Eustaquio A.S."/>
        </authorList>
    </citation>
    <scope>NUCLEOTIDE SEQUENCE [LARGE SCALE GENOMIC DNA]</scope>
    <source>
        <strain evidence="2 3">RL21-008-BIB-B</strain>
    </source>
</reference>
<protein>
    <submittedName>
        <fullName evidence="2">Tail fiber protein</fullName>
    </submittedName>
</protein>
<name>A0ABW8Z1I5_9BURK</name>
<dbReference type="InterPro" id="IPR011083">
    <property type="entry name" value="Phage_tail_collar_dom"/>
</dbReference>
<evidence type="ECO:0000259" key="1">
    <source>
        <dbReference type="Pfam" id="PF07484"/>
    </source>
</evidence>
<sequence length="205" mass="21711">MTRKSGRASRHVGDIAIAQFREKKMDGEYYLGQIITTAFGIVPKDFAPCNGQLLPVNVYQALFALLGTRYGGDGIRTFALPDLRGRTPVGAGTSVDAAWQPSPYEIGTLDGAETVVLKANQVPAHTHDSVNAVKTGTGDLRTPVSNLLGVSSDKQIYVTGTPATKVKLAANAVNSRGGGTGHDNMQPFQVLSFCIAINGIFPPRP</sequence>
<dbReference type="Proteomes" id="UP001629214">
    <property type="component" value="Unassembled WGS sequence"/>
</dbReference>
<accession>A0ABW8Z1I5</accession>
<dbReference type="EMBL" id="JAQQFR010000001">
    <property type="protein sequence ID" value="MFL9876994.1"/>
    <property type="molecule type" value="Genomic_DNA"/>
</dbReference>
<organism evidence="2 3">
    <name type="scientific">Herbaspirillum rhizosphaerae</name>
    <dbReference type="NCBI Taxonomy" id="346179"/>
    <lineage>
        <taxon>Bacteria</taxon>
        <taxon>Pseudomonadati</taxon>
        <taxon>Pseudomonadota</taxon>
        <taxon>Betaproteobacteria</taxon>
        <taxon>Burkholderiales</taxon>
        <taxon>Oxalobacteraceae</taxon>
        <taxon>Herbaspirillum</taxon>
    </lineage>
</organism>
<evidence type="ECO:0000313" key="2">
    <source>
        <dbReference type="EMBL" id="MFL9876994.1"/>
    </source>
</evidence>
<keyword evidence="3" id="KW-1185">Reference proteome</keyword>